<dbReference type="PANTHER" id="PTHR28067:SF1">
    <property type="entry name" value="DNA REPLICATION REGULATOR SLD3"/>
    <property type="match status" value="1"/>
</dbReference>
<sequence>MASRGSPGVLESSTTSISLTRAPHDATRPPSRKRKTFHDPPDDLTTSSIRIRSHEASPSEEPYTLNPIATLPRSRLPFFWLETALTLSPIQSGSLFVADIPALENDEQQQQRGEPAVLAARLVGDGGIYVIEKVKRGIYALCKLGRGVEEGDIFVAVKGGGPAITQQRAVQCESGGGGEWWQAAQIEEPVVDMGMRMDVGSEQRGKVDVSVVFESTVGGDVEMQDASFMESTESRSQSLAPPRLVPMERSSSFEPPVLSAESQDQGIGGEKMDALQSPQELLDGLREQYLQALYISKTSVAYFAKGPLARCRAAFQSPELESSKKPTDLINFYRETILNAKKMDLKYRETLPSTIRDIVISISDDETTVPTKKRKSRKKKLGKNGLYPEEDGFIRKWWKDRSLAEGVLINTSREAEAKKHVADLRLRETQLQILLILETIALELAIAEEAKKASSADNDSGEKGSGETPKKPKTKKSQDLNVLLELHLDRLCIWHAVSFEDAVVADSAKSYDSNHLSGKKVESDAVRDFCTEVIVPFYASRLPDKCKLITRKFGVSSATLPTTKHSHARKTVPRGESGTAVKQQQQRQPPQRPRRSLQRVLTDEQSASQGRHPSLSRSNTAPSQTESRRDSMEPLLPSLNSSVRGGIQKAKRVENREVDLNAVARQHETKLKKVHILVEQKRELDAAIHALRKPNRELVARDIADDADKRTSSGRKPKNPVRNPFGQGVQVMATPKGSRKKDVVGLGLPPVPKSLMRESRRSGVASSPFGSDAVIPGSAVRAGSNSKRISASDNTHEGEGEGIQETPSRRPPKPLGSIFDDDGGATPDAGSGFSGNLFRVPNRPARLTATTTTTAATTSEVAPSTPVASRRVETTNRQLSSKPVETIKSSMVMETPPKQGTGAGPTSVPGVQSMAPPSSPVVLGTPVKKSSSEKPSGGAMLTSSAIPVTPEKSGKSIYEQLGWDDEDELGM</sequence>
<feature type="region of interest" description="Disordered" evidence="1">
    <location>
        <begin position="560"/>
        <end position="650"/>
    </location>
</feature>
<feature type="compositionally biased region" description="Polar residues" evidence="1">
    <location>
        <begin position="603"/>
        <end position="625"/>
    </location>
</feature>
<feature type="domain" description="DNA replication regulator Sld3 C-terminal" evidence="2">
    <location>
        <begin position="280"/>
        <end position="809"/>
    </location>
</feature>
<feature type="compositionally biased region" description="Polar residues" evidence="1">
    <location>
        <begin position="230"/>
        <end position="239"/>
    </location>
</feature>
<dbReference type="AlphaFoldDB" id="A0A1L9RVG3"/>
<dbReference type="FunFam" id="1.20.58.2130:FF:000001">
    <property type="entry name" value="Uncharacterized protein"/>
    <property type="match status" value="1"/>
</dbReference>
<dbReference type="EMBL" id="KV878210">
    <property type="protein sequence ID" value="OJJ38915.1"/>
    <property type="molecule type" value="Genomic_DNA"/>
</dbReference>
<proteinExistence type="predicted"/>
<dbReference type="InterPro" id="IPR042511">
    <property type="entry name" value="Sld3"/>
</dbReference>
<feature type="compositionally biased region" description="Basic and acidic residues" evidence="1">
    <location>
        <begin position="453"/>
        <end position="470"/>
    </location>
</feature>
<evidence type="ECO:0000259" key="2">
    <source>
        <dbReference type="Pfam" id="PF08639"/>
    </source>
</evidence>
<accession>A0A1L9RVG3</accession>
<dbReference type="Gene3D" id="1.20.58.2130">
    <property type="match status" value="1"/>
</dbReference>
<gene>
    <name evidence="3" type="ORF">ASPWEDRAFT_49022</name>
</gene>
<evidence type="ECO:0000256" key="1">
    <source>
        <dbReference type="SAM" id="MobiDB-lite"/>
    </source>
</evidence>
<dbReference type="GO" id="GO:0006270">
    <property type="term" value="P:DNA replication initiation"/>
    <property type="evidence" value="ECO:0007669"/>
    <property type="project" value="InterPro"/>
</dbReference>
<keyword evidence="4" id="KW-1185">Reference proteome</keyword>
<protein>
    <recommendedName>
        <fullName evidence="2">DNA replication regulator Sld3 C-terminal domain-containing protein</fullName>
    </recommendedName>
</protein>
<feature type="region of interest" description="Disordered" evidence="1">
    <location>
        <begin position="703"/>
        <end position="971"/>
    </location>
</feature>
<dbReference type="VEuPathDB" id="FungiDB:ASPWEDRAFT_49022"/>
<feature type="region of interest" description="Disordered" evidence="1">
    <location>
        <begin position="1"/>
        <end position="66"/>
    </location>
</feature>
<dbReference type="STRING" id="1073089.A0A1L9RVG3"/>
<dbReference type="Proteomes" id="UP000184383">
    <property type="component" value="Unassembled WGS sequence"/>
</dbReference>
<feature type="compositionally biased region" description="Low complexity" evidence="1">
    <location>
        <begin position="848"/>
        <end position="858"/>
    </location>
</feature>
<dbReference type="GO" id="GO:0031261">
    <property type="term" value="C:DNA replication preinitiation complex"/>
    <property type="evidence" value="ECO:0007669"/>
    <property type="project" value="TreeGrafter"/>
</dbReference>
<dbReference type="OrthoDB" id="15567at2759"/>
<feature type="compositionally biased region" description="Polar residues" evidence="1">
    <location>
        <begin position="783"/>
        <end position="793"/>
    </location>
</feature>
<dbReference type="GeneID" id="63753049"/>
<feature type="compositionally biased region" description="Acidic residues" evidence="1">
    <location>
        <begin position="962"/>
        <end position="971"/>
    </location>
</feature>
<feature type="region of interest" description="Disordered" evidence="1">
    <location>
        <begin position="230"/>
        <end position="265"/>
    </location>
</feature>
<organism evidence="3 4">
    <name type="scientific">Aspergillus wentii DTO 134E9</name>
    <dbReference type="NCBI Taxonomy" id="1073089"/>
    <lineage>
        <taxon>Eukaryota</taxon>
        <taxon>Fungi</taxon>
        <taxon>Dikarya</taxon>
        <taxon>Ascomycota</taxon>
        <taxon>Pezizomycotina</taxon>
        <taxon>Eurotiomycetes</taxon>
        <taxon>Eurotiomycetidae</taxon>
        <taxon>Eurotiales</taxon>
        <taxon>Aspergillaceae</taxon>
        <taxon>Aspergillus</taxon>
        <taxon>Aspergillus subgen. Cremei</taxon>
    </lineage>
</organism>
<dbReference type="PANTHER" id="PTHR28067">
    <property type="entry name" value="DNA REPLICATION REGULATOR SLD3"/>
    <property type="match status" value="1"/>
</dbReference>
<dbReference type="Pfam" id="PF08639">
    <property type="entry name" value="Sld3_STD"/>
    <property type="match status" value="1"/>
</dbReference>
<reference evidence="4" key="1">
    <citation type="journal article" date="2017" name="Genome Biol.">
        <title>Comparative genomics reveals high biological diversity and specific adaptations in the industrially and medically important fungal genus Aspergillus.</title>
        <authorList>
            <person name="de Vries R.P."/>
            <person name="Riley R."/>
            <person name="Wiebenga A."/>
            <person name="Aguilar-Osorio G."/>
            <person name="Amillis S."/>
            <person name="Uchima C.A."/>
            <person name="Anderluh G."/>
            <person name="Asadollahi M."/>
            <person name="Askin M."/>
            <person name="Barry K."/>
            <person name="Battaglia E."/>
            <person name="Bayram O."/>
            <person name="Benocci T."/>
            <person name="Braus-Stromeyer S.A."/>
            <person name="Caldana C."/>
            <person name="Canovas D."/>
            <person name="Cerqueira G.C."/>
            <person name="Chen F."/>
            <person name="Chen W."/>
            <person name="Choi C."/>
            <person name="Clum A."/>
            <person name="Dos Santos R.A."/>
            <person name="Damasio A.R."/>
            <person name="Diallinas G."/>
            <person name="Emri T."/>
            <person name="Fekete E."/>
            <person name="Flipphi M."/>
            <person name="Freyberg S."/>
            <person name="Gallo A."/>
            <person name="Gournas C."/>
            <person name="Habgood R."/>
            <person name="Hainaut M."/>
            <person name="Harispe M.L."/>
            <person name="Henrissat B."/>
            <person name="Hilden K.S."/>
            <person name="Hope R."/>
            <person name="Hossain A."/>
            <person name="Karabika E."/>
            <person name="Karaffa L."/>
            <person name="Karanyi Z."/>
            <person name="Krasevec N."/>
            <person name="Kuo A."/>
            <person name="Kusch H."/>
            <person name="LaButti K."/>
            <person name="Lagendijk E.L."/>
            <person name="Lapidus A."/>
            <person name="Levasseur A."/>
            <person name="Lindquist E."/>
            <person name="Lipzen A."/>
            <person name="Logrieco A.F."/>
            <person name="MacCabe A."/>
            <person name="Maekelae M.R."/>
            <person name="Malavazi I."/>
            <person name="Melin P."/>
            <person name="Meyer V."/>
            <person name="Mielnichuk N."/>
            <person name="Miskei M."/>
            <person name="Molnar A.P."/>
            <person name="Mule G."/>
            <person name="Ngan C.Y."/>
            <person name="Orejas M."/>
            <person name="Orosz E."/>
            <person name="Ouedraogo J.P."/>
            <person name="Overkamp K.M."/>
            <person name="Park H.-S."/>
            <person name="Perrone G."/>
            <person name="Piumi F."/>
            <person name="Punt P.J."/>
            <person name="Ram A.F."/>
            <person name="Ramon A."/>
            <person name="Rauscher S."/>
            <person name="Record E."/>
            <person name="Riano-Pachon D.M."/>
            <person name="Robert V."/>
            <person name="Roehrig J."/>
            <person name="Ruller R."/>
            <person name="Salamov A."/>
            <person name="Salih N.S."/>
            <person name="Samson R.A."/>
            <person name="Sandor E."/>
            <person name="Sanguinetti M."/>
            <person name="Schuetze T."/>
            <person name="Sepcic K."/>
            <person name="Shelest E."/>
            <person name="Sherlock G."/>
            <person name="Sophianopoulou V."/>
            <person name="Squina F.M."/>
            <person name="Sun H."/>
            <person name="Susca A."/>
            <person name="Todd R.B."/>
            <person name="Tsang A."/>
            <person name="Unkles S.E."/>
            <person name="van de Wiele N."/>
            <person name="van Rossen-Uffink D."/>
            <person name="Oliveira J.V."/>
            <person name="Vesth T.C."/>
            <person name="Visser J."/>
            <person name="Yu J.-H."/>
            <person name="Zhou M."/>
            <person name="Andersen M.R."/>
            <person name="Archer D.B."/>
            <person name="Baker S.E."/>
            <person name="Benoit I."/>
            <person name="Brakhage A.A."/>
            <person name="Braus G.H."/>
            <person name="Fischer R."/>
            <person name="Frisvad J.C."/>
            <person name="Goldman G.H."/>
            <person name="Houbraken J."/>
            <person name="Oakley B."/>
            <person name="Pocsi I."/>
            <person name="Scazzocchio C."/>
            <person name="Seiboth B."/>
            <person name="vanKuyk P.A."/>
            <person name="Wortman J."/>
            <person name="Dyer P.S."/>
            <person name="Grigoriev I.V."/>
        </authorList>
    </citation>
    <scope>NUCLEOTIDE SEQUENCE [LARGE SCALE GENOMIC DNA]</scope>
    <source>
        <strain evidence="4">DTO 134E9</strain>
    </source>
</reference>
<evidence type="ECO:0000313" key="3">
    <source>
        <dbReference type="EMBL" id="OJJ38915.1"/>
    </source>
</evidence>
<feature type="compositionally biased region" description="Polar residues" evidence="1">
    <location>
        <begin position="875"/>
        <end position="889"/>
    </location>
</feature>
<evidence type="ECO:0000313" key="4">
    <source>
        <dbReference type="Proteomes" id="UP000184383"/>
    </source>
</evidence>
<dbReference type="RefSeq" id="XP_040692591.1">
    <property type="nucleotide sequence ID" value="XM_040837201.1"/>
</dbReference>
<feature type="region of interest" description="Disordered" evidence="1">
    <location>
        <begin position="453"/>
        <end position="476"/>
    </location>
</feature>
<dbReference type="InterPro" id="IPR013948">
    <property type="entry name" value="DNA_replication_reg_Sld3_C"/>
</dbReference>
<name>A0A1L9RVG3_ASPWE</name>